<keyword evidence="3 7" id="KW-0812">Transmembrane</keyword>
<keyword evidence="11" id="KW-1185">Reference proteome</keyword>
<dbReference type="GO" id="GO:0005886">
    <property type="term" value="C:plasma membrane"/>
    <property type="evidence" value="ECO:0007669"/>
    <property type="project" value="UniProtKB-SubCell"/>
</dbReference>
<evidence type="ECO:0000256" key="1">
    <source>
        <dbReference type="ARBA" id="ARBA00004651"/>
    </source>
</evidence>
<evidence type="ECO:0000256" key="5">
    <source>
        <dbReference type="ARBA" id="ARBA00022989"/>
    </source>
</evidence>
<keyword evidence="4" id="KW-0029">Amino-acid transport</keyword>
<keyword evidence="4" id="KW-0813">Transport</keyword>
<reference evidence="9 11" key="2">
    <citation type="submission" date="2021-06" db="EMBL/GenBank/DDBJ databases">
        <title>FDA dAtabase for Regulatory Grade micrObial Sequences (FDA-ARGOS): Supporting development and validation of Infectious Disease Dx tests.</title>
        <authorList>
            <person name="Sproer C."/>
            <person name="Gronow S."/>
            <person name="Severitt S."/>
            <person name="Schroder I."/>
            <person name="Tallon L."/>
            <person name="Sadzewicz L."/>
            <person name="Zhao X."/>
            <person name="Boylan J."/>
            <person name="Ott S."/>
            <person name="Bowen H."/>
            <person name="Vavikolanu K."/>
            <person name="Mehta A."/>
            <person name="Aluvathingal J."/>
            <person name="Nadendla S."/>
            <person name="Lowell S."/>
            <person name="Myers T."/>
            <person name="Yan Y."/>
        </authorList>
    </citation>
    <scope>NUCLEOTIDE SEQUENCE [LARGE SCALE GENOMIC DNA]</scope>
    <source>
        <strain evidence="9 11">FDAARGOS 1424</strain>
    </source>
</reference>
<organism evidence="8 10">
    <name type="scientific">Citrobacter pasteurii</name>
    <dbReference type="NCBI Taxonomy" id="1563222"/>
    <lineage>
        <taxon>Bacteria</taxon>
        <taxon>Pseudomonadati</taxon>
        <taxon>Pseudomonadota</taxon>
        <taxon>Gammaproteobacteria</taxon>
        <taxon>Enterobacterales</taxon>
        <taxon>Enterobacteriaceae</taxon>
        <taxon>Citrobacter</taxon>
    </lineage>
</organism>
<keyword evidence="6 7" id="KW-0472">Membrane</keyword>
<dbReference type="Proteomes" id="UP000468420">
    <property type="component" value="Unassembled WGS sequence"/>
</dbReference>
<evidence type="ECO:0000256" key="2">
    <source>
        <dbReference type="ARBA" id="ARBA00022475"/>
    </source>
</evidence>
<dbReference type="EMBL" id="CP077262">
    <property type="protein sequence ID" value="QXA44262.1"/>
    <property type="molecule type" value="Genomic_DNA"/>
</dbReference>
<sequence length="208" mass="22685">MNLALLAVYSLSVLTLLLTPGPVVALITATAAQYGYRQAFMTLCGTNGASLLLLALAALMLAGVVSLSPLLLCVLGLAGSLYIGYSAFCSLWARNQAASEDSRQPSHGGFINGFLIGMSNPKDILFFVSFFPQFITITHNFATSMLILTLVWIIFDVAVLSFYIVIFKRWMPMRFVRYSVFISSLFLLAVAVFGTIYNVAALRLQITN</sequence>
<comment type="subcellular location">
    <subcellularLocation>
        <location evidence="1">Cell membrane</location>
        <topology evidence="1">Multi-pass membrane protein</topology>
    </subcellularLocation>
</comment>
<dbReference type="Proteomes" id="UP000683579">
    <property type="component" value="Chromosome"/>
</dbReference>
<dbReference type="Pfam" id="PF01810">
    <property type="entry name" value="LysE"/>
    <property type="match status" value="1"/>
</dbReference>
<evidence type="ECO:0000256" key="6">
    <source>
        <dbReference type="ARBA" id="ARBA00023136"/>
    </source>
</evidence>
<evidence type="ECO:0000313" key="11">
    <source>
        <dbReference type="Proteomes" id="UP000683579"/>
    </source>
</evidence>
<gene>
    <name evidence="8" type="ORF">DXF85_03050</name>
    <name evidence="9" type="ORF">I6L54_20225</name>
</gene>
<keyword evidence="5 7" id="KW-1133">Transmembrane helix</keyword>
<proteinExistence type="predicted"/>
<protein>
    <submittedName>
        <fullName evidence="8">LysE family translocator</fullName>
    </submittedName>
</protein>
<dbReference type="AlphaFoldDB" id="A0A6N6KAV4"/>
<evidence type="ECO:0000256" key="4">
    <source>
        <dbReference type="ARBA" id="ARBA00022970"/>
    </source>
</evidence>
<dbReference type="GO" id="GO:0015171">
    <property type="term" value="F:amino acid transmembrane transporter activity"/>
    <property type="evidence" value="ECO:0007669"/>
    <property type="project" value="TreeGrafter"/>
</dbReference>
<evidence type="ECO:0000313" key="9">
    <source>
        <dbReference type="EMBL" id="QXA44262.1"/>
    </source>
</evidence>
<feature type="transmembrane region" description="Helical" evidence="7">
    <location>
        <begin position="178"/>
        <end position="200"/>
    </location>
</feature>
<accession>A0A6N6KAV4</accession>
<dbReference type="PANTHER" id="PTHR30086:SF20">
    <property type="entry name" value="ARGININE EXPORTER PROTEIN ARGO-RELATED"/>
    <property type="match status" value="1"/>
</dbReference>
<evidence type="ECO:0000313" key="8">
    <source>
        <dbReference type="EMBL" id="KAA1280264.1"/>
    </source>
</evidence>
<feature type="transmembrane region" description="Helical" evidence="7">
    <location>
        <begin position="147"/>
        <end position="166"/>
    </location>
</feature>
<name>A0A6N6KAV4_9ENTR</name>
<feature type="transmembrane region" description="Helical" evidence="7">
    <location>
        <begin position="49"/>
        <end position="78"/>
    </location>
</feature>
<dbReference type="EMBL" id="QRDC01000002">
    <property type="protein sequence ID" value="KAA1280264.1"/>
    <property type="molecule type" value="Genomic_DNA"/>
</dbReference>
<evidence type="ECO:0000256" key="7">
    <source>
        <dbReference type="SAM" id="Phobius"/>
    </source>
</evidence>
<dbReference type="InterPro" id="IPR001123">
    <property type="entry name" value="LeuE-type"/>
</dbReference>
<dbReference type="RefSeq" id="WP_040232838.1">
    <property type="nucleotide sequence ID" value="NZ_CDHL01000039.1"/>
</dbReference>
<dbReference type="PANTHER" id="PTHR30086">
    <property type="entry name" value="ARGININE EXPORTER PROTEIN ARGO"/>
    <property type="match status" value="1"/>
</dbReference>
<evidence type="ECO:0000313" key="10">
    <source>
        <dbReference type="Proteomes" id="UP000468420"/>
    </source>
</evidence>
<reference evidence="8 10" key="1">
    <citation type="submission" date="2018-08" db="EMBL/GenBank/DDBJ databases">
        <title>Complete genomic analysis of a Citrobacter pasteurii isolated from cockles (Cerastoderma edule) containing a new chromosomic qnrB allele.</title>
        <authorList>
            <person name="Rodrigues A."/>
            <person name="Baptista T."/>
            <person name="Quesada A."/>
            <person name="Campos M.J."/>
        </authorList>
    </citation>
    <scope>NUCLEOTIDE SEQUENCE [LARGE SCALE GENOMIC DNA]</scope>
    <source>
        <strain evidence="8 10">BA18</strain>
    </source>
</reference>
<keyword evidence="2" id="KW-1003">Cell membrane</keyword>
<evidence type="ECO:0000256" key="3">
    <source>
        <dbReference type="ARBA" id="ARBA00022692"/>
    </source>
</evidence>